<evidence type="ECO:0000256" key="7">
    <source>
        <dbReference type="ARBA" id="ARBA00022840"/>
    </source>
</evidence>
<dbReference type="Pfam" id="PF07494">
    <property type="entry name" value="Reg_prop"/>
    <property type="match status" value="8"/>
</dbReference>
<keyword evidence="4" id="KW-0808">Transferase</keyword>
<dbReference type="Gene3D" id="1.10.10.60">
    <property type="entry name" value="Homeodomain-like"/>
    <property type="match status" value="2"/>
</dbReference>
<dbReference type="CDD" id="cd17574">
    <property type="entry name" value="REC_OmpR"/>
    <property type="match status" value="1"/>
</dbReference>
<dbReference type="InterPro" id="IPR018062">
    <property type="entry name" value="HTH_AraC-typ_CS"/>
</dbReference>
<dbReference type="InterPro" id="IPR011123">
    <property type="entry name" value="Y_Y_Y"/>
</dbReference>
<dbReference type="FunFam" id="2.60.40.10:FF:000791">
    <property type="entry name" value="Two-component system sensor histidine kinase/response regulator"/>
    <property type="match status" value="1"/>
</dbReference>
<evidence type="ECO:0000256" key="9">
    <source>
        <dbReference type="ARBA" id="ARBA00023015"/>
    </source>
</evidence>
<dbReference type="InterPro" id="IPR013783">
    <property type="entry name" value="Ig-like_fold"/>
</dbReference>
<proteinExistence type="predicted"/>
<dbReference type="Pfam" id="PF00512">
    <property type="entry name" value="HisKA"/>
    <property type="match status" value="1"/>
</dbReference>
<evidence type="ECO:0000256" key="13">
    <source>
        <dbReference type="SAM" id="Phobius"/>
    </source>
</evidence>
<evidence type="ECO:0000256" key="1">
    <source>
        <dbReference type="ARBA" id="ARBA00000085"/>
    </source>
</evidence>
<keyword evidence="3 12" id="KW-0597">Phosphoprotein</keyword>
<protein>
    <recommendedName>
        <fullName evidence="2">histidine kinase</fullName>
        <ecNumber evidence="2">2.7.13.3</ecNumber>
    </recommendedName>
</protein>
<keyword evidence="20" id="KW-1185">Reference proteome</keyword>
<dbReference type="InterPro" id="IPR018060">
    <property type="entry name" value="HTH_AraC"/>
</dbReference>
<dbReference type="RefSeq" id="WP_218164052.1">
    <property type="nucleotide sequence ID" value="NZ_CP139972.1"/>
</dbReference>
<keyword evidence="13" id="KW-0472">Membrane</keyword>
<dbReference type="Gene3D" id="3.40.50.2300">
    <property type="match status" value="1"/>
</dbReference>
<evidence type="ECO:0000256" key="8">
    <source>
        <dbReference type="ARBA" id="ARBA00023012"/>
    </source>
</evidence>
<feature type="transmembrane region" description="Helical" evidence="13">
    <location>
        <begin position="782"/>
        <end position="802"/>
    </location>
</feature>
<dbReference type="InterPro" id="IPR011006">
    <property type="entry name" value="CheY-like_superfamily"/>
</dbReference>
<dbReference type="Gene3D" id="1.10.287.130">
    <property type="match status" value="1"/>
</dbReference>
<dbReference type="InterPro" id="IPR004358">
    <property type="entry name" value="Sig_transdc_His_kin-like_C"/>
</dbReference>
<dbReference type="SUPFAM" id="SSF47384">
    <property type="entry name" value="Homodimeric domain of signal transducing histidine kinase"/>
    <property type="match status" value="1"/>
</dbReference>
<feature type="domain" description="Response regulatory" evidence="16">
    <location>
        <begin position="1089"/>
        <end position="1204"/>
    </location>
</feature>
<evidence type="ECO:0000256" key="6">
    <source>
        <dbReference type="ARBA" id="ARBA00022777"/>
    </source>
</evidence>
<dbReference type="STRING" id="1004.SAMN05661012_03965"/>
<name>A0A1K1RN69_9BACT</name>
<evidence type="ECO:0000313" key="17">
    <source>
        <dbReference type="EMBL" id="SFW73143.1"/>
    </source>
</evidence>
<dbReference type="Gene3D" id="3.30.565.10">
    <property type="entry name" value="Histidine kinase-like ATPase, C-terminal domain"/>
    <property type="match status" value="1"/>
</dbReference>
<dbReference type="PANTHER" id="PTHR43547:SF2">
    <property type="entry name" value="HYBRID SIGNAL TRANSDUCTION HISTIDINE KINASE C"/>
    <property type="match status" value="1"/>
</dbReference>
<dbReference type="Gene3D" id="2.130.10.10">
    <property type="entry name" value="YVTN repeat-like/Quinoprotein amine dehydrogenase"/>
    <property type="match status" value="2"/>
</dbReference>
<dbReference type="InterPro" id="IPR015943">
    <property type="entry name" value="WD40/YVTN_repeat-like_dom_sf"/>
</dbReference>
<dbReference type="Proteomes" id="UP001326715">
    <property type="component" value="Chromosome"/>
</dbReference>
<evidence type="ECO:0000256" key="2">
    <source>
        <dbReference type="ARBA" id="ARBA00012438"/>
    </source>
</evidence>
<dbReference type="InterPro" id="IPR036890">
    <property type="entry name" value="HATPase_C_sf"/>
</dbReference>
<dbReference type="InterPro" id="IPR036097">
    <property type="entry name" value="HisK_dim/P_sf"/>
</dbReference>
<dbReference type="InterPro" id="IPR011110">
    <property type="entry name" value="Reg_prop"/>
</dbReference>
<keyword evidence="6 17" id="KW-0418">Kinase</keyword>
<gene>
    <name evidence="17" type="ORF">SAMN05661012_03965</name>
    <name evidence="18" type="ORF">SR876_09380</name>
</gene>
<reference evidence="18 20" key="2">
    <citation type="submission" date="2023-11" db="EMBL/GenBank/DDBJ databases">
        <title>MicrobeMod: A computational toolkit for identifying prokaryotic methylation and restriction-modification with nanopore sequencing.</title>
        <authorList>
            <person name="Crits-Christoph A."/>
            <person name="Kang S.C."/>
            <person name="Lee H."/>
            <person name="Ostrov N."/>
        </authorList>
    </citation>
    <scope>NUCLEOTIDE SEQUENCE [LARGE SCALE GENOMIC DNA]</scope>
    <source>
        <strain evidence="18 20">ATCC 23090</strain>
    </source>
</reference>
<dbReference type="EC" id="2.7.13.3" evidence="2"/>
<dbReference type="InterPro" id="IPR005467">
    <property type="entry name" value="His_kinase_dom"/>
</dbReference>
<feature type="modified residue" description="4-aspartylphosphate" evidence="12">
    <location>
        <position position="1137"/>
    </location>
</feature>
<evidence type="ECO:0000256" key="4">
    <source>
        <dbReference type="ARBA" id="ARBA00022679"/>
    </source>
</evidence>
<dbReference type="GO" id="GO:0000155">
    <property type="term" value="F:phosphorelay sensor kinase activity"/>
    <property type="evidence" value="ECO:0007669"/>
    <property type="project" value="InterPro"/>
</dbReference>
<keyword evidence="9" id="KW-0805">Transcription regulation</keyword>
<sequence>MIIQRTIVSILLLFPFTLLWAQTPQSQYQLTRLDITQGLSANQVNCIYKDSHGFMWFGTMSGLNRYDGYNFRIFRQDIRDTTTIADNFITSILEGPEGLLWVSHRNGQNVYNPRLGNFQRNPRLVLARFGVPVDSINNILKDQDGNYWFVTPKDGLYRYAPSTKKTLHLFPGTQISDMAQAPSGLCWIIQTNGRLEKMDPHTQQIISSDQLPTPSPSPYQLMADKDGDCWLFSTNDFQGIYCYNQRTKSFTHYDQNNGLNNNIVRGVVQDNQGLIWIGTDHGGLNIIDKKQQSFRYLTNNSEDPKSLSQNSITTLYKDNAGIIWIGTYKKGLCYYHENMVKFPLYQHQAFASNTLPYDDVNRFAEDANGNIWIGTNGGGLIYFDRSKNTYKQYLHNPSNPNSPSGNVIVSLWIDHQQKLWVGSYFGGLDCFDGQRFIHYRHDASDPNSLSDNSIWEIFEDSQQRLWIGTLGGGLNQLVNNKFIHYSDKMRSPYISAFLEDKKGRLWIGTAEGVDVMDPKGHFTHYDADPRQAGSLSHKNILCLFEDSQGQVWIGTREGLNLFDPATHQFKIFRKEDGLPDNTVLNILEDNNHTLWMSTANGLSNMRAQHQFKNYDQSDGLQGREFNENAALKTRKGELLFGGGNGFNLFYPNNITINSNIPPVVLTDFQVFNKSLQPGESLNGRILLSEAINQTRHITLKYKENEFSISFAALNYFHPEKNEYAYMLEGFNHEWLSSDGLLRTATYTNLDPGEYIFKVKASNNDGVWTPQPLELRITILPPFWRTPLAFIIYALLIIGALIIGRRMILERERFRARIAQERQEARRMHELDSLKIRFFTNISHEFRTPLSLIITPLERLLKKDIEGNVQQQLVLVQRNARRLLNLVNQLLDFRKMEVQEIKLYTTEGDIIAFSKELTTSFSDLSEKKQIHLDFHSNVPSLNMLYDPDKIEKILFNLLSNAFKFTPEQGNISVDLQVQQNDLLAIIVKDTGIGIPLEQQDRIFERFFQHDIPGSLVNQGSGIGLSITKEFVKLHGGSISVDSAPGMGSAFTVLLPINGIKPATKGASQHSLIMEPQAPDAPAVYTGKKPVILLIEDSEDFRFYLKDNLGQYFHIIDAPNGLAGWNILQQTLPNIIVSDVSMPEMDGLELCRKIRQQARTAHLPVILLTARASEEDQLEALDNGASEYITKPFNFEMLLSRIRNIITQQQTLKKTFQQHIEAHPEEIAISSQDEQFIQQALQIVEKNISNPDFSVEELSRELFMSRVSVYKKLLTLTGKPPIEFIRSIRLKRAAQLLEKSQLTIAEIAYEVGFNNPKYFSRYFKLEYGVLPSAFKGKGE</sequence>
<dbReference type="PRINTS" id="PR00344">
    <property type="entry name" value="BCTRLSENSOR"/>
</dbReference>
<comment type="catalytic activity">
    <reaction evidence="1">
        <text>ATP + protein L-histidine = ADP + protein N-phospho-L-histidine.</text>
        <dbReference type="EC" id="2.7.13.3"/>
    </reaction>
</comment>
<dbReference type="Proteomes" id="UP000183788">
    <property type="component" value="Unassembled WGS sequence"/>
</dbReference>
<dbReference type="GO" id="GO:0043565">
    <property type="term" value="F:sequence-specific DNA binding"/>
    <property type="evidence" value="ECO:0007669"/>
    <property type="project" value="InterPro"/>
</dbReference>
<dbReference type="InterPro" id="IPR003661">
    <property type="entry name" value="HisK_dim/P_dom"/>
</dbReference>
<dbReference type="InterPro" id="IPR009057">
    <property type="entry name" value="Homeodomain-like_sf"/>
</dbReference>
<keyword evidence="13" id="KW-1133">Transmembrane helix</keyword>
<dbReference type="Pfam" id="PF07495">
    <property type="entry name" value="Y_Y_Y"/>
    <property type="match status" value="1"/>
</dbReference>
<dbReference type="PROSITE" id="PS00041">
    <property type="entry name" value="HTH_ARAC_FAMILY_1"/>
    <property type="match status" value="1"/>
</dbReference>
<dbReference type="Pfam" id="PF12833">
    <property type="entry name" value="HTH_18"/>
    <property type="match status" value="1"/>
</dbReference>
<evidence type="ECO:0000259" key="16">
    <source>
        <dbReference type="PROSITE" id="PS50110"/>
    </source>
</evidence>
<dbReference type="SMART" id="SM00387">
    <property type="entry name" value="HATPase_c"/>
    <property type="match status" value="1"/>
</dbReference>
<dbReference type="PROSITE" id="PS50109">
    <property type="entry name" value="HIS_KIN"/>
    <property type="match status" value="1"/>
</dbReference>
<evidence type="ECO:0000259" key="14">
    <source>
        <dbReference type="PROSITE" id="PS01124"/>
    </source>
</evidence>
<dbReference type="SMART" id="SM00388">
    <property type="entry name" value="HisKA"/>
    <property type="match status" value="1"/>
</dbReference>
<dbReference type="InterPro" id="IPR003594">
    <property type="entry name" value="HATPase_dom"/>
</dbReference>
<dbReference type="GO" id="GO:0003700">
    <property type="term" value="F:DNA-binding transcription factor activity"/>
    <property type="evidence" value="ECO:0007669"/>
    <property type="project" value="InterPro"/>
</dbReference>
<dbReference type="SMART" id="SM00342">
    <property type="entry name" value="HTH_ARAC"/>
    <property type="match status" value="1"/>
</dbReference>
<reference evidence="17 19" key="1">
    <citation type="submission" date="2016-11" db="EMBL/GenBank/DDBJ databases">
        <authorList>
            <person name="Jaros S."/>
            <person name="Januszkiewicz K."/>
            <person name="Wedrychowicz H."/>
        </authorList>
    </citation>
    <scope>NUCLEOTIDE SEQUENCE [LARGE SCALE GENOMIC DNA]</scope>
    <source>
        <strain evidence="17 19">DSM 784</strain>
    </source>
</reference>
<organism evidence="17 19">
    <name type="scientific">Chitinophaga sancti</name>
    <dbReference type="NCBI Taxonomy" id="1004"/>
    <lineage>
        <taxon>Bacteria</taxon>
        <taxon>Pseudomonadati</taxon>
        <taxon>Bacteroidota</taxon>
        <taxon>Chitinophagia</taxon>
        <taxon>Chitinophagales</taxon>
        <taxon>Chitinophagaceae</taxon>
        <taxon>Chitinophaga</taxon>
    </lineage>
</organism>
<dbReference type="PANTHER" id="PTHR43547">
    <property type="entry name" value="TWO-COMPONENT HISTIDINE KINASE"/>
    <property type="match status" value="1"/>
</dbReference>
<accession>A0A1K1RN69</accession>
<evidence type="ECO:0000256" key="11">
    <source>
        <dbReference type="ARBA" id="ARBA00023163"/>
    </source>
</evidence>
<dbReference type="CDD" id="cd00082">
    <property type="entry name" value="HisKA"/>
    <property type="match status" value="1"/>
</dbReference>
<keyword evidence="8" id="KW-0902">Two-component regulatory system</keyword>
<dbReference type="SUPFAM" id="SSF46689">
    <property type="entry name" value="Homeodomain-like"/>
    <property type="match status" value="1"/>
</dbReference>
<keyword evidence="13" id="KW-0812">Transmembrane</keyword>
<dbReference type="SUPFAM" id="SSF63829">
    <property type="entry name" value="Calcium-dependent phosphotriesterase"/>
    <property type="match status" value="2"/>
</dbReference>
<evidence type="ECO:0000256" key="12">
    <source>
        <dbReference type="PROSITE-ProRule" id="PRU00169"/>
    </source>
</evidence>
<keyword evidence="5" id="KW-0547">Nucleotide-binding</keyword>
<dbReference type="CDD" id="cd16922">
    <property type="entry name" value="HATPase_EvgS-ArcB-TorS-like"/>
    <property type="match status" value="1"/>
</dbReference>
<dbReference type="Pfam" id="PF02518">
    <property type="entry name" value="HATPase_c"/>
    <property type="match status" value="1"/>
</dbReference>
<keyword evidence="10" id="KW-0238">DNA-binding</keyword>
<dbReference type="Gene3D" id="2.60.40.10">
    <property type="entry name" value="Immunoglobulins"/>
    <property type="match status" value="1"/>
</dbReference>
<dbReference type="Pfam" id="PF00072">
    <property type="entry name" value="Response_reg"/>
    <property type="match status" value="1"/>
</dbReference>
<dbReference type="SUPFAM" id="SSF52172">
    <property type="entry name" value="CheY-like"/>
    <property type="match status" value="1"/>
</dbReference>
<dbReference type="GO" id="GO:0005524">
    <property type="term" value="F:ATP binding"/>
    <property type="evidence" value="ECO:0007669"/>
    <property type="project" value="UniProtKB-KW"/>
</dbReference>
<keyword evidence="7" id="KW-0067">ATP-binding</keyword>
<dbReference type="SUPFAM" id="SSF55874">
    <property type="entry name" value="ATPase domain of HSP90 chaperone/DNA topoisomerase II/histidine kinase"/>
    <property type="match status" value="1"/>
</dbReference>
<evidence type="ECO:0000313" key="19">
    <source>
        <dbReference type="Proteomes" id="UP000183788"/>
    </source>
</evidence>
<evidence type="ECO:0000256" key="10">
    <source>
        <dbReference type="ARBA" id="ARBA00023125"/>
    </source>
</evidence>
<dbReference type="FunFam" id="3.30.565.10:FF:000037">
    <property type="entry name" value="Hybrid sensor histidine kinase/response regulator"/>
    <property type="match status" value="1"/>
</dbReference>
<feature type="domain" description="Histidine kinase" evidence="15">
    <location>
        <begin position="840"/>
        <end position="1057"/>
    </location>
</feature>
<evidence type="ECO:0000313" key="18">
    <source>
        <dbReference type="EMBL" id="WQG91715.1"/>
    </source>
</evidence>
<dbReference type="EMBL" id="FPIZ01000013">
    <property type="protein sequence ID" value="SFW73143.1"/>
    <property type="molecule type" value="Genomic_DNA"/>
</dbReference>
<dbReference type="EMBL" id="CP140154">
    <property type="protein sequence ID" value="WQG91715.1"/>
    <property type="molecule type" value="Genomic_DNA"/>
</dbReference>
<dbReference type="PROSITE" id="PS50110">
    <property type="entry name" value="RESPONSE_REGULATORY"/>
    <property type="match status" value="1"/>
</dbReference>
<evidence type="ECO:0000313" key="20">
    <source>
        <dbReference type="Proteomes" id="UP001326715"/>
    </source>
</evidence>
<dbReference type="PROSITE" id="PS01124">
    <property type="entry name" value="HTH_ARAC_FAMILY_2"/>
    <property type="match status" value="1"/>
</dbReference>
<keyword evidence="11" id="KW-0804">Transcription</keyword>
<evidence type="ECO:0000259" key="15">
    <source>
        <dbReference type="PROSITE" id="PS50109"/>
    </source>
</evidence>
<feature type="domain" description="HTH araC/xylS-type" evidence="14">
    <location>
        <begin position="1236"/>
        <end position="1335"/>
    </location>
</feature>
<dbReference type="FunFam" id="1.10.287.130:FF:000034">
    <property type="entry name" value="Two-component system sensor histidine kinase/response regulator"/>
    <property type="match status" value="1"/>
</dbReference>
<evidence type="ECO:0000256" key="5">
    <source>
        <dbReference type="ARBA" id="ARBA00022741"/>
    </source>
</evidence>
<evidence type="ECO:0000256" key="3">
    <source>
        <dbReference type="ARBA" id="ARBA00022553"/>
    </source>
</evidence>
<dbReference type="SMART" id="SM00448">
    <property type="entry name" value="REC"/>
    <property type="match status" value="1"/>
</dbReference>
<dbReference type="InterPro" id="IPR001789">
    <property type="entry name" value="Sig_transdc_resp-reg_receiver"/>
</dbReference>